<name>A0A644UW94_9ZZZZ</name>
<dbReference type="CDD" id="cd05247">
    <property type="entry name" value="UDP_G4E_1_SDR_e"/>
    <property type="match status" value="1"/>
</dbReference>
<evidence type="ECO:0000256" key="3">
    <source>
        <dbReference type="ARBA" id="ARBA00023027"/>
    </source>
</evidence>
<keyword evidence="3" id="KW-0520">NAD</keyword>
<dbReference type="GO" id="GO:0003978">
    <property type="term" value="F:UDP-glucose 4-epimerase activity"/>
    <property type="evidence" value="ECO:0007669"/>
    <property type="project" value="UniProtKB-EC"/>
</dbReference>
<evidence type="ECO:0000313" key="7">
    <source>
        <dbReference type="EMBL" id="MPL83207.1"/>
    </source>
</evidence>
<dbReference type="PANTHER" id="PTHR43725:SF53">
    <property type="entry name" value="UDP-ARABINOSE 4-EPIMERASE 1"/>
    <property type="match status" value="1"/>
</dbReference>
<comment type="caution">
    <text evidence="7">The sequence shown here is derived from an EMBL/GenBank/DDBJ whole genome shotgun (WGS) entry which is preliminary data.</text>
</comment>
<dbReference type="EC" id="5.1.3.2" evidence="7"/>
<evidence type="ECO:0000256" key="4">
    <source>
        <dbReference type="ARBA" id="ARBA00023235"/>
    </source>
</evidence>
<dbReference type="Gene3D" id="3.40.50.720">
    <property type="entry name" value="NAD(P)-binding Rossmann-like Domain"/>
    <property type="match status" value="1"/>
</dbReference>
<reference evidence="7" key="1">
    <citation type="submission" date="2019-08" db="EMBL/GenBank/DDBJ databases">
        <authorList>
            <person name="Kucharzyk K."/>
            <person name="Murdoch R.W."/>
            <person name="Higgins S."/>
            <person name="Loffler F."/>
        </authorList>
    </citation>
    <scope>NUCLEOTIDE SEQUENCE</scope>
</reference>
<comment type="similarity">
    <text evidence="2">Belongs to the NAD(P)-dependent epimerase/dehydratase family.</text>
</comment>
<dbReference type="EMBL" id="VSSQ01000177">
    <property type="protein sequence ID" value="MPL83519.1"/>
    <property type="molecule type" value="Genomic_DNA"/>
</dbReference>
<dbReference type="Pfam" id="PF01370">
    <property type="entry name" value="Epimerase"/>
    <property type="match status" value="1"/>
</dbReference>
<keyword evidence="5" id="KW-0119">Carbohydrate metabolism</keyword>
<evidence type="ECO:0000256" key="5">
    <source>
        <dbReference type="ARBA" id="ARBA00023277"/>
    </source>
</evidence>
<sequence>MILITGGAGYIGAHVNKELHNEGYDTVVLDNLSSGHKYAVNWGEFREGDISNINFIDSIFNEFDIEGVMHFAAFTSVGESVKYPAKYFKNNYKNTLNLLKVMRENNVNKFIFSSTASVYGIPKNIPITENDILNPINPYGKSKLMVELALERELKLNPNNFKYSALRYFNASGADIDCDIGEDHNPETHLIPLILDVAMGKRDKIKIFGDDYNTPDGTCIRDYIHVKDIAQGHIKAFEYLNSFDNLDSNSNPNTNSNSNLNSLTNIFNLGNGNGFSVKEVIETCEKITGEEIKKEVVDRREGDPSILIADSKRAFDILNWDPEYSDLEKIVETSWNWHKKCFK</sequence>
<dbReference type="InterPro" id="IPR005886">
    <property type="entry name" value="UDP_G4E"/>
</dbReference>
<evidence type="ECO:0000256" key="1">
    <source>
        <dbReference type="ARBA" id="ARBA00001911"/>
    </source>
</evidence>
<evidence type="ECO:0000256" key="2">
    <source>
        <dbReference type="ARBA" id="ARBA00007637"/>
    </source>
</evidence>
<dbReference type="Gene3D" id="3.90.25.10">
    <property type="entry name" value="UDP-galactose 4-epimerase, domain 1"/>
    <property type="match status" value="1"/>
</dbReference>
<proteinExistence type="inferred from homology"/>
<dbReference type="GO" id="GO:0033499">
    <property type="term" value="P:galactose catabolic process via UDP-galactose, Leloir pathway"/>
    <property type="evidence" value="ECO:0007669"/>
    <property type="project" value="TreeGrafter"/>
</dbReference>
<organism evidence="7">
    <name type="scientific">bioreactor metagenome</name>
    <dbReference type="NCBI Taxonomy" id="1076179"/>
    <lineage>
        <taxon>unclassified sequences</taxon>
        <taxon>metagenomes</taxon>
        <taxon>ecological metagenomes</taxon>
    </lineage>
</organism>
<accession>A0A644UW94</accession>
<dbReference type="InterPro" id="IPR001509">
    <property type="entry name" value="Epimerase_deHydtase"/>
</dbReference>
<dbReference type="EMBL" id="VSSQ01000173">
    <property type="protein sequence ID" value="MPL83207.1"/>
    <property type="molecule type" value="Genomic_DNA"/>
</dbReference>
<keyword evidence="4 7" id="KW-0413">Isomerase</keyword>
<comment type="cofactor">
    <cofactor evidence="1">
        <name>NAD(+)</name>
        <dbReference type="ChEBI" id="CHEBI:57540"/>
    </cofactor>
</comment>
<dbReference type="AlphaFoldDB" id="A0A644UW94"/>
<protein>
    <submittedName>
        <fullName evidence="7">UDP-glucose 4-epimerase</fullName>
        <ecNumber evidence="7">5.1.3.2</ecNumber>
    </submittedName>
</protein>
<dbReference type="SUPFAM" id="SSF51735">
    <property type="entry name" value="NAD(P)-binding Rossmann-fold domains"/>
    <property type="match status" value="1"/>
</dbReference>
<dbReference type="NCBIfam" id="TIGR01179">
    <property type="entry name" value="galE"/>
    <property type="match status" value="1"/>
</dbReference>
<evidence type="ECO:0000313" key="8">
    <source>
        <dbReference type="EMBL" id="MPL83519.1"/>
    </source>
</evidence>
<dbReference type="InterPro" id="IPR036291">
    <property type="entry name" value="NAD(P)-bd_dom_sf"/>
</dbReference>
<gene>
    <name evidence="7" type="primary">galE_5</name>
    <name evidence="8" type="synonym">galE_6</name>
    <name evidence="7" type="ORF">SDC9_29157</name>
    <name evidence="8" type="ORF">SDC9_29474</name>
</gene>
<feature type="domain" description="NAD-dependent epimerase/dehydratase" evidence="6">
    <location>
        <begin position="2"/>
        <end position="241"/>
    </location>
</feature>
<dbReference type="PANTHER" id="PTHR43725">
    <property type="entry name" value="UDP-GLUCOSE 4-EPIMERASE"/>
    <property type="match status" value="1"/>
</dbReference>
<evidence type="ECO:0000259" key="6">
    <source>
        <dbReference type="Pfam" id="PF01370"/>
    </source>
</evidence>